<dbReference type="SMART" id="SM00448">
    <property type="entry name" value="REC"/>
    <property type="match status" value="1"/>
</dbReference>
<dbReference type="PROSITE" id="PS50122">
    <property type="entry name" value="CHEB"/>
    <property type="match status" value="1"/>
</dbReference>
<evidence type="ECO:0000256" key="2">
    <source>
        <dbReference type="ARBA" id="ARBA00022500"/>
    </source>
</evidence>
<dbReference type="EC" id="3.1.1.61" evidence="5"/>
<feature type="active site" evidence="5 6">
    <location>
        <position position="208"/>
    </location>
</feature>
<evidence type="ECO:0000256" key="4">
    <source>
        <dbReference type="ARBA" id="ARBA00048267"/>
    </source>
</evidence>
<dbReference type="Gene3D" id="3.40.50.2300">
    <property type="match status" value="1"/>
</dbReference>
<dbReference type="GO" id="GO:0005737">
    <property type="term" value="C:cytoplasm"/>
    <property type="evidence" value="ECO:0007669"/>
    <property type="project" value="UniProtKB-SubCell"/>
</dbReference>
<keyword evidence="1 5" id="KW-0963">Cytoplasm</keyword>
<comment type="domain">
    <text evidence="5">Contains a C-terminal catalytic domain, and an N-terminal region which modulates catalytic activity.</text>
</comment>
<evidence type="ECO:0000313" key="10">
    <source>
        <dbReference type="EMBL" id="BAH38456.1"/>
    </source>
</evidence>
<dbReference type="Pfam" id="PF00072">
    <property type="entry name" value="Response_reg"/>
    <property type="match status" value="1"/>
</dbReference>
<reference evidence="11" key="1">
    <citation type="submission" date="2006-03" db="EMBL/GenBank/DDBJ databases">
        <title>Complete genome sequence of Gemmatimonas aurantiaca T-27 that represents a novel phylum Gemmatimonadetes.</title>
        <authorList>
            <person name="Takasaki K."/>
            <person name="Ichikawa N."/>
            <person name="Miura H."/>
            <person name="Matsushita S."/>
            <person name="Watanabe Y."/>
            <person name="Oguchi A."/>
            <person name="Ankai A."/>
            <person name="Yashiro I."/>
            <person name="Takahashi M."/>
            <person name="Terui Y."/>
            <person name="Fukui S."/>
            <person name="Yokoyama H."/>
            <person name="Tanikawa S."/>
            <person name="Hanada S."/>
            <person name="Kamagata Y."/>
            <person name="Fujita N."/>
        </authorList>
    </citation>
    <scope>NUCLEOTIDE SEQUENCE [LARGE SCALE GENOMIC DNA]</scope>
    <source>
        <strain evidence="11">T-27 / DSM 14586 / JCM 11422 / NBRC 100505</strain>
    </source>
</reference>
<dbReference type="InterPro" id="IPR008248">
    <property type="entry name" value="CheB-like"/>
</dbReference>
<keyword evidence="11" id="KW-1185">Reference proteome</keyword>
<dbReference type="InterPro" id="IPR000673">
    <property type="entry name" value="Sig_transdc_resp-reg_Me-estase"/>
</dbReference>
<name>C1A896_GEMAT</name>
<dbReference type="InterPro" id="IPR001789">
    <property type="entry name" value="Sig_transdc_resp-reg_receiver"/>
</dbReference>
<evidence type="ECO:0000256" key="6">
    <source>
        <dbReference type="PROSITE-ProRule" id="PRU00050"/>
    </source>
</evidence>
<comment type="subcellular location">
    <subcellularLocation>
        <location evidence="5">Cytoplasm</location>
    </subcellularLocation>
</comment>
<protein>
    <recommendedName>
        <fullName evidence="5">Protein-glutamate methylesterase/protein-glutamine glutaminase</fullName>
        <ecNumber evidence="5">3.1.1.61</ecNumber>
        <ecNumber evidence="5">3.5.1.44</ecNumber>
    </recommendedName>
</protein>
<feature type="domain" description="Response regulatory" evidence="8">
    <location>
        <begin position="4"/>
        <end position="122"/>
    </location>
</feature>
<dbReference type="InterPro" id="IPR035909">
    <property type="entry name" value="CheB_C"/>
</dbReference>
<dbReference type="KEGG" id="gau:GAU_1414"/>
<dbReference type="EMBL" id="AP009153">
    <property type="protein sequence ID" value="BAH38456.1"/>
    <property type="molecule type" value="Genomic_DNA"/>
</dbReference>
<keyword evidence="2 5" id="KW-0145">Chemotaxis</keyword>
<comment type="similarity">
    <text evidence="5">Belongs to the CheB family.</text>
</comment>
<dbReference type="GO" id="GO:0000156">
    <property type="term" value="F:phosphorelay response regulator activity"/>
    <property type="evidence" value="ECO:0007669"/>
    <property type="project" value="InterPro"/>
</dbReference>
<dbReference type="CDD" id="cd16432">
    <property type="entry name" value="CheB_Rec"/>
    <property type="match status" value="1"/>
</dbReference>
<evidence type="ECO:0000256" key="5">
    <source>
        <dbReference type="HAMAP-Rule" id="MF_00099"/>
    </source>
</evidence>
<organism evidence="10 11">
    <name type="scientific">Gemmatimonas aurantiaca (strain DSM 14586 / JCM 11422 / NBRC 100505 / T-27)</name>
    <dbReference type="NCBI Taxonomy" id="379066"/>
    <lineage>
        <taxon>Bacteria</taxon>
        <taxon>Pseudomonadati</taxon>
        <taxon>Gemmatimonadota</taxon>
        <taxon>Gemmatimonadia</taxon>
        <taxon>Gemmatimonadales</taxon>
        <taxon>Gemmatimonadaceae</taxon>
        <taxon>Gemmatimonas</taxon>
    </lineage>
</organism>
<evidence type="ECO:0000256" key="7">
    <source>
        <dbReference type="PROSITE-ProRule" id="PRU00169"/>
    </source>
</evidence>
<evidence type="ECO:0000256" key="1">
    <source>
        <dbReference type="ARBA" id="ARBA00022490"/>
    </source>
</evidence>
<evidence type="ECO:0000259" key="9">
    <source>
        <dbReference type="PROSITE" id="PS50122"/>
    </source>
</evidence>
<comment type="PTM">
    <text evidence="5">Phosphorylated by CheA. Phosphorylation of the N-terminal regulatory domain activates the methylesterase activity.</text>
</comment>
<dbReference type="Pfam" id="PF01339">
    <property type="entry name" value="CheB_methylest"/>
    <property type="match status" value="1"/>
</dbReference>
<dbReference type="InterPro" id="IPR011006">
    <property type="entry name" value="CheY-like_superfamily"/>
</dbReference>
<dbReference type="GO" id="GO:0008984">
    <property type="term" value="F:protein-glutamate methylesterase activity"/>
    <property type="evidence" value="ECO:0007669"/>
    <property type="project" value="UniProtKB-UniRule"/>
</dbReference>
<dbReference type="AlphaFoldDB" id="C1A896"/>
<dbReference type="SUPFAM" id="SSF52738">
    <property type="entry name" value="Methylesterase CheB, C-terminal domain"/>
    <property type="match status" value="1"/>
</dbReference>
<dbReference type="HAMAP" id="MF_00099">
    <property type="entry name" value="CheB_chemtxs"/>
    <property type="match status" value="1"/>
</dbReference>
<comment type="catalytic activity">
    <reaction evidence="5">
        <text>L-glutaminyl-[protein] + H2O = L-glutamyl-[protein] + NH4(+)</text>
        <dbReference type="Rhea" id="RHEA:16441"/>
        <dbReference type="Rhea" id="RHEA-COMP:10207"/>
        <dbReference type="Rhea" id="RHEA-COMP:10208"/>
        <dbReference type="ChEBI" id="CHEBI:15377"/>
        <dbReference type="ChEBI" id="CHEBI:28938"/>
        <dbReference type="ChEBI" id="CHEBI:29973"/>
        <dbReference type="ChEBI" id="CHEBI:30011"/>
        <dbReference type="EC" id="3.5.1.44"/>
    </reaction>
</comment>
<accession>C1A896</accession>
<keyword evidence="5 7" id="KW-0597">Phosphoprotein</keyword>
<feature type="active site" evidence="5 6">
    <location>
        <position position="304"/>
    </location>
</feature>
<dbReference type="GO" id="GO:0050568">
    <property type="term" value="F:protein-glutamine glutaminase activity"/>
    <property type="evidence" value="ECO:0007669"/>
    <property type="project" value="UniProtKB-UniRule"/>
</dbReference>
<dbReference type="PANTHER" id="PTHR42872">
    <property type="entry name" value="PROTEIN-GLUTAMATE METHYLESTERASE/PROTEIN-GLUTAMINE GLUTAMINASE"/>
    <property type="match status" value="1"/>
</dbReference>
<gene>
    <name evidence="5 10" type="primary">cheB</name>
    <name evidence="10" type="ordered locus">GAU_1414</name>
</gene>
<dbReference type="CDD" id="cd17541">
    <property type="entry name" value="REC_CheB-like"/>
    <property type="match status" value="1"/>
</dbReference>
<dbReference type="HOGENOM" id="CLU_000445_51_0_0"/>
<proteinExistence type="inferred from homology"/>
<comment type="function">
    <text evidence="5">Involved in chemotaxis. Part of a chemotaxis signal transduction system that modulates chemotaxis in response to various stimuli. Catalyzes the demethylation of specific methylglutamate residues introduced into the chemoreceptors (methyl-accepting chemotaxis proteins or MCP) by CheR. Also mediates the irreversible deamidation of specific glutamine residues to glutamic acid.</text>
</comment>
<sequence length="379" mass="39748">MRRRVLVVDDSAFMRRLVSDVVVSSGEFDVIGTAKDGHDALRQIATLDPDLVTLDVDMPGLDGLAALDAIMQDMPRPVVMLSAGGSDGGVEATLRALERGAVEFVRKPSGAISLDLELVRDQLLEALRAAAVVTHAQLVSRTSHRQRESVDVFPRASTLGVRAADERLSHPPTAVVVMAASTGGPAALADVIPQLPPWRDVAVLVVQHMPAGFTASFAKRLSARSRLPVHEAVDGEPLRAGQVYVAPGGLHLRIVGTPAAPQLRLDETPPLWGVRPAADHLFLSTAHCFGAASVGVVMTGMGRDAAEGLQAIRLAGGLGLVQDSTTCVVPGMPEAARRMAGADAVVPLHELAAMITAHVATRRNRGAADPIPALSVPRP</sequence>
<evidence type="ECO:0000313" key="11">
    <source>
        <dbReference type="Proteomes" id="UP000002209"/>
    </source>
</evidence>
<dbReference type="SUPFAM" id="SSF52172">
    <property type="entry name" value="CheY-like"/>
    <property type="match status" value="1"/>
</dbReference>
<dbReference type="PROSITE" id="PS50110">
    <property type="entry name" value="RESPONSE_REGULATORY"/>
    <property type="match status" value="1"/>
</dbReference>
<dbReference type="NCBIfam" id="NF001965">
    <property type="entry name" value="PRK00742.1"/>
    <property type="match status" value="1"/>
</dbReference>
<dbReference type="PIRSF" id="PIRSF000876">
    <property type="entry name" value="RR_chemtxs_CheB"/>
    <property type="match status" value="1"/>
</dbReference>
<feature type="modified residue" description="4-aspartylphosphate" evidence="5 7">
    <location>
        <position position="55"/>
    </location>
</feature>
<dbReference type="eggNOG" id="COG2201">
    <property type="taxonomic scope" value="Bacteria"/>
</dbReference>
<evidence type="ECO:0000259" key="8">
    <source>
        <dbReference type="PROSITE" id="PS50110"/>
    </source>
</evidence>
<dbReference type="Proteomes" id="UP000002209">
    <property type="component" value="Chromosome"/>
</dbReference>
<feature type="active site" evidence="5 6">
    <location>
        <position position="181"/>
    </location>
</feature>
<dbReference type="PANTHER" id="PTHR42872:SF6">
    <property type="entry name" value="PROTEIN-GLUTAMATE METHYLESTERASE_PROTEIN-GLUTAMINE GLUTAMINASE"/>
    <property type="match status" value="1"/>
</dbReference>
<dbReference type="STRING" id="379066.GAU_1414"/>
<feature type="domain" description="CheB-type methylesterase" evidence="9">
    <location>
        <begin position="171"/>
        <end position="362"/>
    </location>
</feature>
<keyword evidence="3 5" id="KW-0378">Hydrolase</keyword>
<dbReference type="GO" id="GO:0006935">
    <property type="term" value="P:chemotaxis"/>
    <property type="evidence" value="ECO:0007669"/>
    <property type="project" value="UniProtKB-UniRule"/>
</dbReference>
<comment type="catalytic activity">
    <reaction evidence="4 5">
        <text>[protein]-L-glutamate 5-O-methyl ester + H2O = L-glutamyl-[protein] + methanol + H(+)</text>
        <dbReference type="Rhea" id="RHEA:23236"/>
        <dbReference type="Rhea" id="RHEA-COMP:10208"/>
        <dbReference type="Rhea" id="RHEA-COMP:10311"/>
        <dbReference type="ChEBI" id="CHEBI:15377"/>
        <dbReference type="ChEBI" id="CHEBI:15378"/>
        <dbReference type="ChEBI" id="CHEBI:17790"/>
        <dbReference type="ChEBI" id="CHEBI:29973"/>
        <dbReference type="ChEBI" id="CHEBI:82795"/>
        <dbReference type="EC" id="3.1.1.61"/>
    </reaction>
</comment>
<dbReference type="EC" id="3.5.1.44" evidence="5"/>
<dbReference type="Gene3D" id="3.40.50.180">
    <property type="entry name" value="Methylesterase CheB, C-terminal domain"/>
    <property type="match status" value="1"/>
</dbReference>
<evidence type="ECO:0000256" key="3">
    <source>
        <dbReference type="ARBA" id="ARBA00022801"/>
    </source>
</evidence>